<evidence type="ECO:0000313" key="2">
    <source>
        <dbReference type="EMBL" id="CAE7025800.1"/>
    </source>
</evidence>
<feature type="compositionally biased region" description="Acidic residues" evidence="1">
    <location>
        <begin position="316"/>
        <end position="327"/>
    </location>
</feature>
<evidence type="ECO:0000313" key="3">
    <source>
        <dbReference type="Proteomes" id="UP000472372"/>
    </source>
</evidence>
<gene>
    <name evidence="2" type="ORF">PTTW11_03971</name>
</gene>
<feature type="compositionally biased region" description="Basic and acidic residues" evidence="1">
    <location>
        <begin position="9"/>
        <end position="20"/>
    </location>
</feature>
<dbReference type="EMBL" id="HG992979">
    <property type="protein sequence ID" value="CAE7025800.1"/>
    <property type="molecule type" value="Genomic_DNA"/>
</dbReference>
<feature type="region of interest" description="Disordered" evidence="1">
    <location>
        <begin position="1"/>
        <end position="65"/>
    </location>
</feature>
<protein>
    <submittedName>
        <fullName evidence="2">Uncharacterized protein</fullName>
    </submittedName>
</protein>
<dbReference type="AlphaFoldDB" id="A0A6S6VXU9"/>
<accession>A0A6S6VXU9</accession>
<organism evidence="2 3">
    <name type="scientific">Pyrenophora teres f. teres</name>
    <dbReference type="NCBI Taxonomy" id="97479"/>
    <lineage>
        <taxon>Eukaryota</taxon>
        <taxon>Fungi</taxon>
        <taxon>Dikarya</taxon>
        <taxon>Ascomycota</taxon>
        <taxon>Pezizomycotina</taxon>
        <taxon>Dothideomycetes</taxon>
        <taxon>Pleosporomycetidae</taxon>
        <taxon>Pleosporales</taxon>
        <taxon>Pleosporineae</taxon>
        <taxon>Pleosporaceae</taxon>
        <taxon>Pyrenophora</taxon>
    </lineage>
</organism>
<name>A0A6S6VXU9_9PLEO</name>
<proteinExistence type="predicted"/>
<evidence type="ECO:0000256" key="1">
    <source>
        <dbReference type="SAM" id="MobiDB-lite"/>
    </source>
</evidence>
<feature type="compositionally biased region" description="Basic and acidic residues" evidence="1">
    <location>
        <begin position="32"/>
        <end position="53"/>
    </location>
</feature>
<feature type="region of interest" description="Disordered" evidence="1">
    <location>
        <begin position="315"/>
        <end position="390"/>
    </location>
</feature>
<feature type="compositionally biased region" description="Low complexity" evidence="1">
    <location>
        <begin position="54"/>
        <end position="65"/>
    </location>
</feature>
<sequence>MPSPKRQKTVRDSGMFKDNSDSDSSDSAFESVRPHKSDKSDKSESKKSNDDNGKNASSPNNPAAPAPHDYICIHRPYFDVEGAEWLAWSTNPSSNLDKDEIYSKRFKPIFEQEVKDGIYKAPPSEHKDHKWVMMWGAWLKTDLLRRKSTYCEPNLFGMNLYNDWRGWGMHEIAENMMKEFDRAFRSKGDERIKKMWVVVSAVGLWLNGDDHLDAIIQCEDGDTTFEIIDLLGCSLLTALAAIEAADELKPDSCFLDLALVIAYYLELSHDVFAYGIEDKCLAWHKEAAEYFKKGNLNPNKGLFATKLRIEKIEEVGASEEETDDEDEKVTTAPETPAKGTAEDPVTIDDNVANKENKEPEATLNTRVSPPLTPKVKRKQNPGGVHNEDTDPWKWAQKFAAYKKNHHPKVGGQHYDITKMSSIDREAVAFDGKDPLAHIPKKALKGNLLDLA</sequence>
<reference evidence="2" key="1">
    <citation type="submission" date="2021-02" db="EMBL/GenBank/DDBJ databases">
        <authorList>
            <person name="Syme A R."/>
            <person name="Syme A R."/>
            <person name="Moolhuijzen P."/>
        </authorList>
    </citation>
    <scope>NUCLEOTIDE SEQUENCE</scope>
    <source>
        <strain evidence="2">W1-1</strain>
    </source>
</reference>
<feature type="compositionally biased region" description="Basic and acidic residues" evidence="1">
    <location>
        <begin position="351"/>
        <end position="360"/>
    </location>
</feature>
<dbReference type="Proteomes" id="UP000472372">
    <property type="component" value="Chromosome 3"/>
</dbReference>